<accession>A0A1F7RPF2</accession>
<evidence type="ECO:0000313" key="2">
    <source>
        <dbReference type="Proteomes" id="UP000178526"/>
    </source>
</evidence>
<sequence>MEKPEIGLMQKGSRIQGFEGSSKKSQKLKVQSRKMLRGRGGFSLPVLVRWFGSLASLEFTKLTMFTMSNPEPV</sequence>
<comment type="caution">
    <text evidence="1">The sequence shown here is derived from an EMBL/GenBank/DDBJ whole genome shotgun (WGS) entry which is preliminary data.</text>
</comment>
<proteinExistence type="predicted"/>
<evidence type="ECO:0000313" key="1">
    <source>
        <dbReference type="EMBL" id="OGL42874.1"/>
    </source>
</evidence>
<organism evidence="1 2">
    <name type="scientific">Candidatus Schekmanbacteria bacterium GWA2_38_11</name>
    <dbReference type="NCBI Taxonomy" id="1817876"/>
    <lineage>
        <taxon>Bacteria</taxon>
        <taxon>Candidatus Schekmaniibacteriota</taxon>
    </lineage>
</organism>
<reference evidence="1 2" key="1">
    <citation type="journal article" date="2016" name="Nat. Commun.">
        <title>Thousands of microbial genomes shed light on interconnected biogeochemical processes in an aquifer system.</title>
        <authorList>
            <person name="Anantharaman K."/>
            <person name="Brown C.T."/>
            <person name="Hug L.A."/>
            <person name="Sharon I."/>
            <person name="Castelle C.J."/>
            <person name="Probst A.J."/>
            <person name="Thomas B.C."/>
            <person name="Singh A."/>
            <person name="Wilkins M.J."/>
            <person name="Karaoz U."/>
            <person name="Brodie E.L."/>
            <person name="Williams K.H."/>
            <person name="Hubbard S.S."/>
            <person name="Banfield J.F."/>
        </authorList>
    </citation>
    <scope>NUCLEOTIDE SEQUENCE [LARGE SCALE GENOMIC DNA]</scope>
</reference>
<dbReference type="EMBL" id="MGDB01000022">
    <property type="protein sequence ID" value="OGL42874.1"/>
    <property type="molecule type" value="Genomic_DNA"/>
</dbReference>
<dbReference type="AlphaFoldDB" id="A0A1F7RPF2"/>
<gene>
    <name evidence="1" type="ORF">A2042_05200</name>
</gene>
<protein>
    <submittedName>
        <fullName evidence="1">Uncharacterized protein</fullName>
    </submittedName>
</protein>
<name>A0A1F7RPF2_9BACT</name>
<dbReference type="Proteomes" id="UP000178526">
    <property type="component" value="Unassembled WGS sequence"/>
</dbReference>